<evidence type="ECO:0000313" key="2">
    <source>
        <dbReference type="EMBL" id="PMD53235.1"/>
    </source>
</evidence>
<dbReference type="Proteomes" id="UP000235371">
    <property type="component" value="Unassembled WGS sequence"/>
</dbReference>
<dbReference type="EMBL" id="KZ613887">
    <property type="protein sequence ID" value="PMD53235.1"/>
    <property type="molecule type" value="Genomic_DNA"/>
</dbReference>
<dbReference type="RefSeq" id="XP_024730139.1">
    <property type="nucleotide sequence ID" value="XM_024888053.1"/>
</dbReference>
<feature type="region of interest" description="Disordered" evidence="1">
    <location>
        <begin position="64"/>
        <end position="85"/>
    </location>
</feature>
<sequence length="269" mass="30062">MSTRGRKRVYTSERELGYNIPIDPQLLAGPSIGLPPPNHEQFYYNEDQNIAVQIEDEFDQLLHPSSPSLGSASMDISEPETEEPDIGEPVIERENVDVLDIDDQVLDVDESEVGKLAVRLANQLIQFQGYCRDCHAHSNREHADEHELHRGLQTFLDESEEEALSSYPDVLGSNQIAPHNNDLAGSITAAQKYWVFSGIHPDDPEEAPAHICLQEEDTLYQIAEVTFDIDSITGFCPSLGIAKGGIRWNFTSFRPPIQFTLDSQASPVF</sequence>
<name>A0A2J6SR37_9HELO</name>
<gene>
    <name evidence="2" type="ORF">K444DRAFT_702465</name>
</gene>
<reference evidence="2 3" key="1">
    <citation type="submission" date="2016-04" db="EMBL/GenBank/DDBJ databases">
        <title>A degradative enzymes factory behind the ericoid mycorrhizal symbiosis.</title>
        <authorList>
            <consortium name="DOE Joint Genome Institute"/>
            <person name="Martino E."/>
            <person name="Morin E."/>
            <person name="Grelet G."/>
            <person name="Kuo A."/>
            <person name="Kohler A."/>
            <person name="Daghino S."/>
            <person name="Barry K."/>
            <person name="Choi C."/>
            <person name="Cichocki N."/>
            <person name="Clum A."/>
            <person name="Copeland A."/>
            <person name="Hainaut M."/>
            <person name="Haridas S."/>
            <person name="Labutti K."/>
            <person name="Lindquist E."/>
            <person name="Lipzen A."/>
            <person name="Khouja H.-R."/>
            <person name="Murat C."/>
            <person name="Ohm R."/>
            <person name="Olson A."/>
            <person name="Spatafora J."/>
            <person name="Veneault-Fourrey C."/>
            <person name="Henrissat B."/>
            <person name="Grigoriev I."/>
            <person name="Martin F."/>
            <person name="Perotto S."/>
        </authorList>
    </citation>
    <scope>NUCLEOTIDE SEQUENCE [LARGE SCALE GENOMIC DNA]</scope>
    <source>
        <strain evidence="2 3">E</strain>
    </source>
</reference>
<protein>
    <submittedName>
        <fullName evidence="2">Uncharacterized protein</fullName>
    </submittedName>
</protein>
<organism evidence="2 3">
    <name type="scientific">Hyaloscypha bicolor E</name>
    <dbReference type="NCBI Taxonomy" id="1095630"/>
    <lineage>
        <taxon>Eukaryota</taxon>
        <taxon>Fungi</taxon>
        <taxon>Dikarya</taxon>
        <taxon>Ascomycota</taxon>
        <taxon>Pezizomycotina</taxon>
        <taxon>Leotiomycetes</taxon>
        <taxon>Helotiales</taxon>
        <taxon>Hyaloscyphaceae</taxon>
        <taxon>Hyaloscypha</taxon>
        <taxon>Hyaloscypha bicolor</taxon>
    </lineage>
</organism>
<evidence type="ECO:0000313" key="3">
    <source>
        <dbReference type="Proteomes" id="UP000235371"/>
    </source>
</evidence>
<dbReference type="GeneID" id="36596129"/>
<evidence type="ECO:0000256" key="1">
    <source>
        <dbReference type="SAM" id="MobiDB-lite"/>
    </source>
</evidence>
<dbReference type="InParanoid" id="A0A2J6SR37"/>
<dbReference type="STRING" id="1095630.A0A2J6SR37"/>
<proteinExistence type="predicted"/>
<dbReference type="OrthoDB" id="5369347at2759"/>
<accession>A0A2J6SR37</accession>
<dbReference type="AlphaFoldDB" id="A0A2J6SR37"/>
<keyword evidence="3" id="KW-1185">Reference proteome</keyword>